<protein>
    <recommendedName>
        <fullName evidence="3">Superfamily II DNA and RNA helicase</fullName>
    </recommendedName>
</protein>
<dbReference type="EMBL" id="CAKLDM010000002">
    <property type="protein sequence ID" value="CAH0540211.1"/>
    <property type="molecule type" value="Genomic_DNA"/>
</dbReference>
<evidence type="ECO:0000313" key="1">
    <source>
        <dbReference type="EMBL" id="CAH0540211.1"/>
    </source>
</evidence>
<keyword evidence="2" id="KW-1185">Reference proteome</keyword>
<dbReference type="SUPFAM" id="SSF52540">
    <property type="entry name" value="P-loop containing nucleoside triphosphate hydrolases"/>
    <property type="match status" value="1"/>
</dbReference>
<reference evidence="1" key="1">
    <citation type="submission" date="2021-11" db="EMBL/GenBank/DDBJ databases">
        <authorList>
            <person name="Rodrigo-Torres L."/>
            <person name="Arahal R. D."/>
            <person name="Lucena T."/>
        </authorList>
    </citation>
    <scope>NUCLEOTIDE SEQUENCE</scope>
    <source>
        <strain evidence="1">CECT 7928</strain>
    </source>
</reference>
<dbReference type="Pfam" id="PF03846">
    <property type="entry name" value="SulA"/>
    <property type="match status" value="1"/>
</dbReference>
<evidence type="ECO:0000313" key="2">
    <source>
        <dbReference type="Proteomes" id="UP000838748"/>
    </source>
</evidence>
<dbReference type="InterPro" id="IPR027417">
    <property type="entry name" value="P-loop_NTPase"/>
</dbReference>
<organism evidence="1 2">
    <name type="scientific">Vibrio marisflavi CECT 7928</name>
    <dbReference type="NCBI Taxonomy" id="634439"/>
    <lineage>
        <taxon>Bacteria</taxon>
        <taxon>Pseudomonadati</taxon>
        <taxon>Pseudomonadota</taxon>
        <taxon>Gammaproteobacteria</taxon>
        <taxon>Vibrionales</taxon>
        <taxon>Vibrionaceae</taxon>
        <taxon>Vibrio</taxon>
    </lineage>
</organism>
<dbReference type="InterPro" id="IPR004596">
    <property type="entry name" value="Cell_div_suppressor_SulA"/>
</dbReference>
<accession>A0ABN8E6Z1</accession>
<evidence type="ECO:0008006" key="3">
    <source>
        <dbReference type="Google" id="ProtNLM"/>
    </source>
</evidence>
<gene>
    <name evidence="1" type="ORF">VMF7928_02677</name>
</gene>
<name>A0ABN8E6Z1_9VIBR</name>
<proteinExistence type="predicted"/>
<dbReference type="Gene3D" id="3.40.50.300">
    <property type="entry name" value="P-loop containing nucleotide triphosphate hydrolases"/>
    <property type="match status" value="1"/>
</dbReference>
<dbReference type="RefSeq" id="WP_237362224.1">
    <property type="nucleotide sequence ID" value="NZ_CAKLDM010000002.1"/>
</dbReference>
<sequence length="119" mass="13410">MYQASAHNHFSNQVHPAIQQTCDIDFFDKLEVLSQQDQWILFTSECPKISSLDLTSSQVNPKKIIQMKPSHTQSELQIVVRAIKAGNASAIVASGKINIVNQNLLKQLAHEHHCEVFFL</sequence>
<comment type="caution">
    <text evidence="1">The sequence shown here is derived from an EMBL/GenBank/DDBJ whole genome shotgun (WGS) entry which is preliminary data.</text>
</comment>
<dbReference type="Proteomes" id="UP000838748">
    <property type="component" value="Unassembled WGS sequence"/>
</dbReference>